<dbReference type="Proteomes" id="UP000706039">
    <property type="component" value="Unassembled WGS sequence"/>
</dbReference>
<comment type="caution">
    <text evidence="1">The sequence shown here is derived from an EMBL/GenBank/DDBJ whole genome shotgun (WGS) entry which is preliminary data.</text>
</comment>
<reference evidence="1 2" key="1">
    <citation type="submission" date="2021-08" db="EMBL/GenBank/DDBJ databases">
        <authorList>
            <person name="Tuo L."/>
        </authorList>
    </citation>
    <scope>NUCLEOTIDE SEQUENCE [LARGE SCALE GENOMIC DNA]</scope>
    <source>
        <strain evidence="1 2">JCM 31229</strain>
    </source>
</reference>
<gene>
    <name evidence="1" type="ORF">K7G82_04835</name>
</gene>
<dbReference type="RefSeq" id="WP_222988710.1">
    <property type="nucleotide sequence ID" value="NZ_JAINVV010000003.1"/>
</dbReference>
<organism evidence="1 2">
    <name type="scientific">Sphingomonas colocasiae</name>
    <dbReference type="NCBI Taxonomy" id="1848973"/>
    <lineage>
        <taxon>Bacteria</taxon>
        <taxon>Pseudomonadati</taxon>
        <taxon>Pseudomonadota</taxon>
        <taxon>Alphaproteobacteria</taxon>
        <taxon>Sphingomonadales</taxon>
        <taxon>Sphingomonadaceae</taxon>
        <taxon>Sphingomonas</taxon>
    </lineage>
</organism>
<evidence type="ECO:0000313" key="1">
    <source>
        <dbReference type="EMBL" id="MBY8821606.1"/>
    </source>
</evidence>
<proteinExistence type="predicted"/>
<keyword evidence="2" id="KW-1185">Reference proteome</keyword>
<sequence length="130" mass="13544">MKARRRDRIVKAAAPAAGGFKWRDLVPAAALLLVGLIGLVAATLAPTGRDGQYVVVAPPWYDLPETLALIRRADGGIVDAGGPDAMVIVHSDDPGFIDAAYRAGAWAVIDPMRLRGCVGFRPASTPAQGG</sequence>
<evidence type="ECO:0000313" key="2">
    <source>
        <dbReference type="Proteomes" id="UP000706039"/>
    </source>
</evidence>
<dbReference type="EMBL" id="JAINVV010000003">
    <property type="protein sequence ID" value="MBY8821606.1"/>
    <property type="molecule type" value="Genomic_DNA"/>
</dbReference>
<protein>
    <submittedName>
        <fullName evidence="1">Uncharacterized protein</fullName>
    </submittedName>
</protein>
<name>A0ABS7PJY4_9SPHN</name>
<accession>A0ABS7PJY4</accession>